<dbReference type="PROSITE" id="PS50943">
    <property type="entry name" value="HTH_CROC1"/>
    <property type="match status" value="1"/>
</dbReference>
<dbReference type="InterPro" id="IPR010982">
    <property type="entry name" value="Lambda_DNA-bd_dom_sf"/>
</dbReference>
<evidence type="ECO:0000313" key="3">
    <source>
        <dbReference type="EMBL" id="MDN5215113.1"/>
    </source>
</evidence>
<dbReference type="SUPFAM" id="SSF47413">
    <property type="entry name" value="lambda repressor-like DNA-binding domains"/>
    <property type="match status" value="1"/>
</dbReference>
<dbReference type="RefSeq" id="WP_346760452.1">
    <property type="nucleotide sequence ID" value="NZ_JAUJEB010000006.1"/>
</dbReference>
<reference evidence="3" key="1">
    <citation type="submission" date="2023-06" db="EMBL/GenBank/DDBJ databases">
        <title>Genomic of Agaribacillus aureum.</title>
        <authorList>
            <person name="Wang G."/>
        </authorList>
    </citation>
    <scope>NUCLEOTIDE SEQUENCE</scope>
    <source>
        <strain evidence="3">BMA12</strain>
    </source>
</reference>
<dbReference type="CDD" id="cd00093">
    <property type="entry name" value="HTH_XRE"/>
    <property type="match status" value="1"/>
</dbReference>
<proteinExistence type="predicted"/>
<dbReference type="Proteomes" id="UP001172083">
    <property type="component" value="Unassembled WGS sequence"/>
</dbReference>
<sequence>METKTRQPKKHIGRNFRRMREMMGMKQEAVALKMDVTQQTISNLEQKETVNDEELNKMAEALGVTPDAIKSFDEETVVYNIQHNHEGSNKGVSNVGAEIRNYSCTFNALDKLIETIDENKKLYEELLKAEKEKNALLKEQLRKK</sequence>
<dbReference type="Gene3D" id="1.10.260.40">
    <property type="entry name" value="lambda repressor-like DNA-binding domains"/>
    <property type="match status" value="1"/>
</dbReference>
<feature type="domain" description="HTH cro/C1-type" evidence="2">
    <location>
        <begin position="16"/>
        <end position="69"/>
    </location>
</feature>
<evidence type="ECO:0000256" key="1">
    <source>
        <dbReference type="SAM" id="Coils"/>
    </source>
</evidence>
<dbReference type="InterPro" id="IPR001387">
    <property type="entry name" value="Cro/C1-type_HTH"/>
</dbReference>
<accession>A0ABT8LBF8</accession>
<evidence type="ECO:0000313" key="4">
    <source>
        <dbReference type="Proteomes" id="UP001172083"/>
    </source>
</evidence>
<keyword evidence="1" id="KW-0175">Coiled coil</keyword>
<feature type="coiled-coil region" evidence="1">
    <location>
        <begin position="109"/>
        <end position="140"/>
    </location>
</feature>
<dbReference type="SMART" id="SM00530">
    <property type="entry name" value="HTH_XRE"/>
    <property type="match status" value="1"/>
</dbReference>
<gene>
    <name evidence="3" type="ORF">QQ020_23735</name>
</gene>
<keyword evidence="4" id="KW-1185">Reference proteome</keyword>
<protein>
    <submittedName>
        <fullName evidence="3">Helix-turn-helix domain-containing protein</fullName>
    </submittedName>
</protein>
<evidence type="ECO:0000259" key="2">
    <source>
        <dbReference type="PROSITE" id="PS50943"/>
    </source>
</evidence>
<name>A0ABT8LBF8_9BACT</name>
<dbReference type="EMBL" id="JAUJEB010000006">
    <property type="protein sequence ID" value="MDN5215113.1"/>
    <property type="molecule type" value="Genomic_DNA"/>
</dbReference>
<organism evidence="3 4">
    <name type="scientific">Agaribacillus aureus</name>
    <dbReference type="NCBI Taxonomy" id="3051825"/>
    <lineage>
        <taxon>Bacteria</taxon>
        <taxon>Pseudomonadati</taxon>
        <taxon>Bacteroidota</taxon>
        <taxon>Cytophagia</taxon>
        <taxon>Cytophagales</taxon>
        <taxon>Splendidivirgaceae</taxon>
        <taxon>Agaribacillus</taxon>
    </lineage>
</organism>
<dbReference type="Pfam" id="PF01381">
    <property type="entry name" value="HTH_3"/>
    <property type="match status" value="1"/>
</dbReference>
<comment type="caution">
    <text evidence="3">The sequence shown here is derived from an EMBL/GenBank/DDBJ whole genome shotgun (WGS) entry which is preliminary data.</text>
</comment>